<sequence>MADSYAPGSKWRKHRLLLGANSDVRACLPETGLYSKQRLRSFIGRHGQIFIKPVYGTGGKHILQVRKTSEGAYRLRAGHRVRSTNSLDELHRWIEGHRNKARCLIQQGIDLATWRGRPVDIRVFVQRNQKGKWEVTGRLARRASRDLAVTNVSRGGSGHPVGAYLSGLGYGRGEQEQILRRLDRLAVGVARYCGGRHVNATYGLDVGLDRDGHPWLIELNTVPHVSLLKRLKQKRIYSRARKLWLLHRSINEKAKQLANGNY</sequence>
<dbReference type="Pfam" id="PF14398">
    <property type="entry name" value="ATPgrasp_YheCD"/>
    <property type="match status" value="1"/>
</dbReference>
<organism evidence="1 2">
    <name type="scientific">Tumebacillus lacus</name>
    <dbReference type="NCBI Taxonomy" id="2995335"/>
    <lineage>
        <taxon>Bacteria</taxon>
        <taxon>Bacillati</taxon>
        <taxon>Bacillota</taxon>
        <taxon>Bacilli</taxon>
        <taxon>Bacillales</taxon>
        <taxon>Alicyclobacillaceae</taxon>
        <taxon>Tumebacillus</taxon>
    </lineage>
</organism>
<keyword evidence="2" id="KW-1185">Reference proteome</keyword>
<dbReference type="EMBL" id="JAPMLT010000001">
    <property type="protein sequence ID" value="MCX7568407.1"/>
    <property type="molecule type" value="Genomic_DNA"/>
</dbReference>
<dbReference type="RefSeq" id="WP_267149661.1">
    <property type="nucleotide sequence ID" value="NZ_JAPMLT010000001.1"/>
</dbReference>
<evidence type="ECO:0000313" key="2">
    <source>
        <dbReference type="Proteomes" id="UP001208017"/>
    </source>
</evidence>
<dbReference type="Gene3D" id="3.30.470.20">
    <property type="entry name" value="ATP-grasp fold, B domain"/>
    <property type="match status" value="1"/>
</dbReference>
<dbReference type="SUPFAM" id="SSF56059">
    <property type="entry name" value="Glutathione synthetase ATP-binding domain-like"/>
    <property type="match status" value="1"/>
</dbReference>
<evidence type="ECO:0000313" key="1">
    <source>
        <dbReference type="EMBL" id="MCX7568407.1"/>
    </source>
</evidence>
<name>A0ABT3WXA8_9BACL</name>
<comment type="caution">
    <text evidence="1">The sequence shown here is derived from an EMBL/GenBank/DDBJ whole genome shotgun (WGS) entry which is preliminary data.</text>
</comment>
<reference evidence="1 2" key="1">
    <citation type="submission" date="2022-11" db="EMBL/GenBank/DDBJ databases">
        <title>Study of microbial diversity in lake waters.</title>
        <authorList>
            <person name="Zhang J."/>
        </authorList>
    </citation>
    <scope>NUCLEOTIDE SEQUENCE [LARGE SCALE GENOMIC DNA]</scope>
    <source>
        <strain evidence="1 2">DT12</strain>
    </source>
</reference>
<proteinExistence type="predicted"/>
<dbReference type="Proteomes" id="UP001208017">
    <property type="component" value="Unassembled WGS sequence"/>
</dbReference>
<dbReference type="InterPro" id="IPR026838">
    <property type="entry name" value="YheC/D"/>
</dbReference>
<gene>
    <name evidence="1" type="ORF">OS242_00275</name>
</gene>
<accession>A0ABT3WXA8</accession>
<protein>
    <submittedName>
        <fullName evidence="1">YheC/YheD family protein</fullName>
    </submittedName>
</protein>